<organism evidence="13 14">
    <name type="scientific">Gossypium arboreum</name>
    <name type="common">Tree cotton</name>
    <name type="synonym">Gossypium nanking</name>
    <dbReference type="NCBI Taxonomy" id="29729"/>
    <lineage>
        <taxon>Eukaryota</taxon>
        <taxon>Viridiplantae</taxon>
        <taxon>Streptophyta</taxon>
        <taxon>Embryophyta</taxon>
        <taxon>Tracheophyta</taxon>
        <taxon>Spermatophyta</taxon>
        <taxon>Magnoliopsida</taxon>
        <taxon>eudicotyledons</taxon>
        <taxon>Gunneridae</taxon>
        <taxon>Pentapetalae</taxon>
        <taxon>rosids</taxon>
        <taxon>malvids</taxon>
        <taxon>Malvales</taxon>
        <taxon>Malvaceae</taxon>
        <taxon>Malvoideae</taxon>
        <taxon>Gossypium</taxon>
    </lineage>
</organism>
<dbReference type="Proteomes" id="UP001358586">
    <property type="component" value="Chromosome 9"/>
</dbReference>
<evidence type="ECO:0000256" key="3">
    <source>
        <dbReference type="ARBA" id="ARBA00013081"/>
    </source>
</evidence>
<keyword evidence="8" id="KW-0464">Manganese</keyword>
<dbReference type="PROSITE" id="PS51746">
    <property type="entry name" value="PPM_2"/>
    <property type="match status" value="1"/>
</dbReference>
<dbReference type="EC" id="3.1.3.16" evidence="3"/>
<dbReference type="SUPFAM" id="SSF81606">
    <property type="entry name" value="PP2C-like"/>
    <property type="match status" value="1"/>
</dbReference>
<keyword evidence="7 9" id="KW-0904">Protein phosphatase</keyword>
<evidence type="ECO:0000256" key="5">
    <source>
        <dbReference type="ARBA" id="ARBA00022801"/>
    </source>
</evidence>
<feature type="region of interest" description="Disordered" evidence="11">
    <location>
        <begin position="80"/>
        <end position="110"/>
    </location>
</feature>
<feature type="domain" description="PPM-type phosphatase" evidence="12">
    <location>
        <begin position="410"/>
        <end position="721"/>
    </location>
</feature>
<feature type="coiled-coil region" evidence="10">
    <location>
        <begin position="38"/>
        <end position="72"/>
    </location>
</feature>
<evidence type="ECO:0000256" key="2">
    <source>
        <dbReference type="ARBA" id="ARBA00001946"/>
    </source>
</evidence>
<evidence type="ECO:0000259" key="12">
    <source>
        <dbReference type="PROSITE" id="PS51746"/>
    </source>
</evidence>
<dbReference type="PROSITE" id="PS01032">
    <property type="entry name" value="PPM_1"/>
    <property type="match status" value="1"/>
</dbReference>
<evidence type="ECO:0000256" key="11">
    <source>
        <dbReference type="SAM" id="MobiDB-lite"/>
    </source>
</evidence>
<comment type="cofactor">
    <cofactor evidence="1">
        <name>Mn(2+)</name>
        <dbReference type="ChEBI" id="CHEBI:29035"/>
    </cofactor>
</comment>
<evidence type="ECO:0000256" key="7">
    <source>
        <dbReference type="ARBA" id="ARBA00022912"/>
    </source>
</evidence>
<evidence type="ECO:0000256" key="8">
    <source>
        <dbReference type="ARBA" id="ARBA00023211"/>
    </source>
</evidence>
<keyword evidence="10" id="KW-0175">Coiled coil</keyword>
<comment type="similarity">
    <text evidence="9">Belongs to the PP2C family.</text>
</comment>
<comment type="cofactor">
    <cofactor evidence="2">
        <name>Mg(2+)</name>
        <dbReference type="ChEBI" id="CHEBI:18420"/>
    </cofactor>
</comment>
<dbReference type="InterPro" id="IPR015655">
    <property type="entry name" value="PP2C"/>
</dbReference>
<evidence type="ECO:0000256" key="6">
    <source>
        <dbReference type="ARBA" id="ARBA00022842"/>
    </source>
</evidence>
<dbReference type="Gene3D" id="3.60.40.10">
    <property type="entry name" value="PPM-type phosphatase domain"/>
    <property type="match status" value="1"/>
</dbReference>
<keyword evidence="5 9" id="KW-0378">Hydrolase</keyword>
<keyword evidence="14" id="KW-1185">Reference proteome</keyword>
<gene>
    <name evidence="13" type="ORF">PVK06_031963</name>
</gene>
<keyword evidence="6" id="KW-0460">Magnesium</keyword>
<comment type="caution">
    <text evidence="13">The sequence shown here is derived from an EMBL/GenBank/DDBJ whole genome shotgun (WGS) entry which is preliminary data.</text>
</comment>
<evidence type="ECO:0000256" key="9">
    <source>
        <dbReference type="RuleBase" id="RU003465"/>
    </source>
</evidence>
<feature type="compositionally biased region" description="Low complexity" evidence="11">
    <location>
        <begin position="141"/>
        <end position="151"/>
    </location>
</feature>
<dbReference type="PANTHER" id="PTHR47992">
    <property type="entry name" value="PROTEIN PHOSPHATASE"/>
    <property type="match status" value="1"/>
</dbReference>
<dbReference type="InterPro" id="IPR036457">
    <property type="entry name" value="PPM-type-like_dom_sf"/>
</dbReference>
<evidence type="ECO:0000256" key="10">
    <source>
        <dbReference type="SAM" id="Coils"/>
    </source>
</evidence>
<evidence type="ECO:0000256" key="1">
    <source>
        <dbReference type="ARBA" id="ARBA00001936"/>
    </source>
</evidence>
<dbReference type="InterPro" id="IPR001932">
    <property type="entry name" value="PPM-type_phosphatase-like_dom"/>
</dbReference>
<sequence>MERDEGLRTLVCLRGRLLAERQASKTAKEDAELMGNKVIELEKKLKEETKLMNKAEKRLKLLRKKLESLKLVPSLEESEHSAAVSCVSSTSSSGTKNPERTASKSQNAVPGILKNMEENASDTTTSIPSFKISFSRENSFSSRENSSFKSSSVHEDPKVDDTRTSSSSLKASTMEIDMNGRNEKYEDDDYVDNSLALVPLILPETKVASQIKVVSRSIGEVLDTLRQAKGRIQSSMERRQMNKGRAILNSCKLVLSFSIACDVGMSCDPPLTRVPNLTHLHFSKIRVFMVVNGPGSQVGVASFSFSFFYHFDPRPNSVSTKSQGAFPAKSVAQTRHTVKINAVFYFFGYILPPTGILVYCRPNKKLDPRLNLGLPAYSKMVKSCWNPSAEGDSGGRVDGLLWCKDLGQHMYGEFSMAVIQANSMLEDQSQIESGPLSSTTSGPYGTFIGVYDGHGGTEASRYVNDNLFSNLKSFASEHQEISADVLRKAFSTTEENFLSLVRKEWHVKPHVASVGSCCLIGIICNGLLYIANAGDSRVVLGRSGRGTKQAKAMQLSVEHNASIETVREELRSLHPNDPHIVVMKHRVWRVKGLIQISRCIGDAYLKKAEFNKEPLLPKFRLPEPFQKPILSAEPSVLVHKLQPDDQFLIFASDGLWEHISNQEAVKIVQTSPRNGIARRLIKAALKEAAKKREMRYSDLRKIDRGVRRHFHDDITVVVVFIDPNLINGGSSSYFPLSIKGGRLAAGAGVP</sequence>
<dbReference type="SMART" id="SM00332">
    <property type="entry name" value="PP2Cc"/>
    <property type="match status" value="1"/>
</dbReference>
<name>A0ABR0NSH7_GOSAR</name>
<evidence type="ECO:0000313" key="13">
    <source>
        <dbReference type="EMBL" id="KAK5804314.1"/>
    </source>
</evidence>
<evidence type="ECO:0000256" key="4">
    <source>
        <dbReference type="ARBA" id="ARBA00022723"/>
    </source>
</evidence>
<dbReference type="Pfam" id="PF00481">
    <property type="entry name" value="PP2C"/>
    <property type="match status" value="1"/>
</dbReference>
<proteinExistence type="inferred from homology"/>
<keyword evidence="4" id="KW-0479">Metal-binding</keyword>
<feature type="region of interest" description="Disordered" evidence="11">
    <location>
        <begin position="141"/>
        <end position="185"/>
    </location>
</feature>
<dbReference type="CDD" id="cd00143">
    <property type="entry name" value="PP2Cc"/>
    <property type="match status" value="1"/>
</dbReference>
<feature type="compositionally biased region" description="Low complexity" evidence="11">
    <location>
        <begin position="81"/>
        <end position="93"/>
    </location>
</feature>
<dbReference type="InterPro" id="IPR000222">
    <property type="entry name" value="PP2C_BS"/>
</dbReference>
<protein>
    <recommendedName>
        <fullName evidence="3">protein-serine/threonine phosphatase</fullName>
        <ecNumber evidence="3">3.1.3.16</ecNumber>
    </recommendedName>
</protein>
<reference evidence="13 14" key="1">
    <citation type="submission" date="2023-03" db="EMBL/GenBank/DDBJ databases">
        <title>WGS of Gossypium arboreum.</title>
        <authorList>
            <person name="Yu D."/>
        </authorList>
    </citation>
    <scope>NUCLEOTIDE SEQUENCE [LARGE SCALE GENOMIC DNA]</scope>
    <source>
        <tissue evidence="13">Leaf</tissue>
    </source>
</reference>
<evidence type="ECO:0000313" key="14">
    <source>
        <dbReference type="Proteomes" id="UP001358586"/>
    </source>
</evidence>
<feature type="compositionally biased region" description="Basic and acidic residues" evidence="11">
    <location>
        <begin position="152"/>
        <end position="163"/>
    </location>
</feature>
<accession>A0ABR0NSH7</accession>
<dbReference type="EMBL" id="JARKNE010000009">
    <property type="protein sequence ID" value="KAK5804314.1"/>
    <property type="molecule type" value="Genomic_DNA"/>
</dbReference>